<dbReference type="InterPro" id="IPR000792">
    <property type="entry name" value="Tscrpt_reg_LuxR_C"/>
</dbReference>
<dbReference type="GO" id="GO:0006355">
    <property type="term" value="P:regulation of DNA-templated transcription"/>
    <property type="evidence" value="ECO:0007669"/>
    <property type="project" value="InterPro"/>
</dbReference>
<dbReference type="PANTHER" id="PTHR34293">
    <property type="entry name" value="HTH-TYPE TRANSCRIPTIONAL REGULATOR TRMBL2"/>
    <property type="match status" value="1"/>
</dbReference>
<feature type="compositionally biased region" description="Low complexity" evidence="1">
    <location>
        <begin position="336"/>
        <end position="345"/>
    </location>
</feature>
<dbReference type="InterPro" id="IPR016032">
    <property type="entry name" value="Sig_transdc_resp-reg_C-effctor"/>
</dbReference>
<feature type="region of interest" description="Disordered" evidence="1">
    <location>
        <begin position="336"/>
        <end position="361"/>
    </location>
</feature>
<keyword evidence="4" id="KW-1185">Reference proteome</keyword>
<feature type="domain" description="HTH luxR-type" evidence="2">
    <location>
        <begin position="267"/>
        <end position="332"/>
    </location>
</feature>
<dbReference type="EMBL" id="RBKT01000001">
    <property type="protein sequence ID" value="RKR90456.1"/>
    <property type="molecule type" value="Genomic_DNA"/>
</dbReference>
<dbReference type="OrthoDB" id="4266042at2"/>
<dbReference type="InterPro" id="IPR036388">
    <property type="entry name" value="WH-like_DNA-bd_sf"/>
</dbReference>
<evidence type="ECO:0000259" key="2">
    <source>
        <dbReference type="PROSITE" id="PS50043"/>
    </source>
</evidence>
<evidence type="ECO:0000313" key="4">
    <source>
        <dbReference type="Proteomes" id="UP000277671"/>
    </source>
</evidence>
<accession>A0A495JND6</accession>
<dbReference type="PROSITE" id="PS50043">
    <property type="entry name" value="HTH_LUXR_2"/>
    <property type="match status" value="1"/>
</dbReference>
<evidence type="ECO:0000313" key="3">
    <source>
        <dbReference type="EMBL" id="RKR90456.1"/>
    </source>
</evidence>
<organism evidence="3 4">
    <name type="scientific">Micromonospora pisi</name>
    <dbReference type="NCBI Taxonomy" id="589240"/>
    <lineage>
        <taxon>Bacteria</taxon>
        <taxon>Bacillati</taxon>
        <taxon>Actinomycetota</taxon>
        <taxon>Actinomycetes</taxon>
        <taxon>Micromonosporales</taxon>
        <taxon>Micromonosporaceae</taxon>
        <taxon>Micromonospora</taxon>
    </lineage>
</organism>
<dbReference type="SUPFAM" id="SSF46894">
    <property type="entry name" value="C-terminal effector domain of the bipartite response regulators"/>
    <property type="match status" value="1"/>
</dbReference>
<dbReference type="SMART" id="SM00421">
    <property type="entry name" value="HTH_LUXR"/>
    <property type="match status" value="1"/>
</dbReference>
<gene>
    <name evidence="3" type="ORF">BDK92_4829</name>
</gene>
<comment type="caution">
    <text evidence="3">The sequence shown here is derived from an EMBL/GenBank/DDBJ whole genome shotgun (WGS) entry which is preliminary data.</text>
</comment>
<sequence>MPDATATIPRLTRWGVSPDADLVYRALTMLGGRKDTELSRELGLARARVVAALDELAALRAAQPVGSPAVHGSARVSRRWHPCPLPQVLGRLRRPVVPSADRDRWRRHFAAIDGLRLPALEPSRTRLWGSRPLARRRIAHLAAAERHEHLAINNEEVLTAEVTAAALPTDRALVERGVQMRIVGRPPGDGDRSTAHLAQLGNASGIYRELPDLPLKLMVFDRRVALFPADPLNFEAGVVEIDDPPAVQALCGLFDRLWAQGRDPHRQGVPPITLTPREQALVALLSAGHTDVSAANELKLSVRTVAYTMRELMDRLGVENRFQLALLLGAAGAAPIPTTRTAAPSPTGPPDRASPADKEDE</sequence>
<dbReference type="RefSeq" id="WP_147457102.1">
    <property type="nucleotide sequence ID" value="NZ_RBKT01000001.1"/>
</dbReference>
<dbReference type="Proteomes" id="UP000277671">
    <property type="component" value="Unassembled WGS sequence"/>
</dbReference>
<protein>
    <submittedName>
        <fullName evidence="3">Regulatory LuxR family protein</fullName>
    </submittedName>
</protein>
<dbReference type="InterPro" id="IPR051797">
    <property type="entry name" value="TrmB-like"/>
</dbReference>
<dbReference type="Gene3D" id="1.10.10.10">
    <property type="entry name" value="Winged helix-like DNA-binding domain superfamily/Winged helix DNA-binding domain"/>
    <property type="match status" value="1"/>
</dbReference>
<name>A0A495JND6_9ACTN</name>
<evidence type="ECO:0000256" key="1">
    <source>
        <dbReference type="SAM" id="MobiDB-lite"/>
    </source>
</evidence>
<reference evidence="3 4" key="1">
    <citation type="submission" date="2018-10" db="EMBL/GenBank/DDBJ databases">
        <title>Sequencing the genomes of 1000 actinobacteria strains.</title>
        <authorList>
            <person name="Klenk H.-P."/>
        </authorList>
    </citation>
    <scope>NUCLEOTIDE SEQUENCE [LARGE SCALE GENOMIC DNA]</scope>
    <source>
        <strain evidence="3 4">DSM 45175</strain>
    </source>
</reference>
<proteinExistence type="predicted"/>
<dbReference type="CDD" id="cd06170">
    <property type="entry name" value="LuxR_C_like"/>
    <property type="match status" value="1"/>
</dbReference>
<dbReference type="Pfam" id="PF00196">
    <property type="entry name" value="GerE"/>
    <property type="match status" value="1"/>
</dbReference>
<dbReference type="PANTHER" id="PTHR34293:SF1">
    <property type="entry name" value="HTH-TYPE TRANSCRIPTIONAL REGULATOR TRMBL2"/>
    <property type="match status" value="1"/>
</dbReference>
<dbReference type="GO" id="GO:0003677">
    <property type="term" value="F:DNA binding"/>
    <property type="evidence" value="ECO:0007669"/>
    <property type="project" value="InterPro"/>
</dbReference>
<dbReference type="AlphaFoldDB" id="A0A495JND6"/>